<comment type="subcellular location">
    <subcellularLocation>
        <location evidence="1">Cell outer membrane</location>
    </subcellularLocation>
</comment>
<organism evidence="7 8">
    <name type="scientific">Phaeodactylibacter xiamenensis</name>
    <dbReference type="NCBI Taxonomy" id="1524460"/>
    <lineage>
        <taxon>Bacteria</taxon>
        <taxon>Pseudomonadati</taxon>
        <taxon>Bacteroidota</taxon>
        <taxon>Saprospiria</taxon>
        <taxon>Saprospirales</taxon>
        <taxon>Haliscomenobacteraceae</taxon>
        <taxon>Phaeodactylibacter</taxon>
    </lineage>
</organism>
<dbReference type="Proteomes" id="UP000029736">
    <property type="component" value="Unassembled WGS sequence"/>
</dbReference>
<evidence type="ECO:0000313" key="7">
    <source>
        <dbReference type="EMBL" id="KGE88923.1"/>
    </source>
</evidence>
<dbReference type="InterPro" id="IPR006664">
    <property type="entry name" value="OMP_bac"/>
</dbReference>
<feature type="signal peptide" evidence="5">
    <location>
        <begin position="1"/>
        <end position="21"/>
    </location>
</feature>
<dbReference type="InterPro" id="IPR006665">
    <property type="entry name" value="OmpA-like"/>
</dbReference>
<dbReference type="PANTHER" id="PTHR30329:SF21">
    <property type="entry name" value="LIPOPROTEIN YIAD-RELATED"/>
    <property type="match status" value="1"/>
</dbReference>
<evidence type="ECO:0000256" key="2">
    <source>
        <dbReference type="ARBA" id="ARBA00023136"/>
    </source>
</evidence>
<dbReference type="PRINTS" id="PR01021">
    <property type="entry name" value="OMPADOMAIN"/>
</dbReference>
<dbReference type="STRING" id="1524460.IX84_05910"/>
<keyword evidence="5" id="KW-0732">Signal</keyword>
<gene>
    <name evidence="7" type="ORF">IX84_05910</name>
</gene>
<dbReference type="PANTHER" id="PTHR30329">
    <property type="entry name" value="STATOR ELEMENT OF FLAGELLAR MOTOR COMPLEX"/>
    <property type="match status" value="1"/>
</dbReference>
<proteinExistence type="predicted"/>
<dbReference type="InterPro" id="IPR050330">
    <property type="entry name" value="Bact_OuterMem_StrucFunc"/>
</dbReference>
<dbReference type="RefSeq" id="WP_044217396.1">
    <property type="nucleotide sequence ID" value="NZ_JBKAGJ010000001.1"/>
</dbReference>
<evidence type="ECO:0000256" key="1">
    <source>
        <dbReference type="ARBA" id="ARBA00004442"/>
    </source>
</evidence>
<evidence type="ECO:0000256" key="3">
    <source>
        <dbReference type="ARBA" id="ARBA00023237"/>
    </source>
</evidence>
<feature type="chain" id="PRO_5001947854" evidence="5">
    <location>
        <begin position="22"/>
        <end position="224"/>
    </location>
</feature>
<dbReference type="InterPro" id="IPR039567">
    <property type="entry name" value="Gly-zipper"/>
</dbReference>
<sequence length="224" mass="23868">MKTTIRFFWVPVLALSLLLGAACNTTKTSEGAVIGGTAGGVIGGVIGGEDNTAAGVIIGSAIGGTAGALIGNYMDKQAEEIEEDLEDAEVERVGEGILITFDSGLLFDLDSYQLRAETKENLTELSDALKEYDETNIIIEGHTDSQGTDSYNQRLSERRARSVSGYLAKQNVSSSRFTVRGYGEEKPVATNETAAGRQENRRVEVAIVANEDLKEAAQEGEIGE</sequence>
<dbReference type="AlphaFoldDB" id="A0A098SB94"/>
<dbReference type="Pfam" id="PF00691">
    <property type="entry name" value="OmpA"/>
    <property type="match status" value="1"/>
</dbReference>
<reference evidence="7 8" key="1">
    <citation type="journal article" date="2014" name="Int. J. Syst. Evol. Microbiol.">
        <title>Phaeodactylibacter xiamenensis gen. nov., sp. nov., a member of the family Saprospiraceae isolated from the marine alga Phaeodactylum tricornutum.</title>
        <authorList>
            <person name="Chen Z.Jr."/>
            <person name="Lei X."/>
            <person name="Lai Q."/>
            <person name="Li Y."/>
            <person name="Zhang B."/>
            <person name="Zhang J."/>
            <person name="Zhang H."/>
            <person name="Yang L."/>
            <person name="Zheng W."/>
            <person name="Tian Y."/>
            <person name="Yu Z."/>
            <person name="Xu H.Jr."/>
            <person name="Zheng T."/>
        </authorList>
    </citation>
    <scope>NUCLEOTIDE SEQUENCE [LARGE SCALE GENOMIC DNA]</scope>
    <source>
        <strain evidence="7 8">KD52</strain>
    </source>
</reference>
<dbReference type="PROSITE" id="PS51257">
    <property type="entry name" value="PROKAR_LIPOPROTEIN"/>
    <property type="match status" value="1"/>
</dbReference>
<dbReference type="PRINTS" id="PR01023">
    <property type="entry name" value="NAFLGMOTY"/>
</dbReference>
<dbReference type="CDD" id="cd07185">
    <property type="entry name" value="OmpA_C-like"/>
    <property type="match status" value="1"/>
</dbReference>
<dbReference type="PROSITE" id="PS51123">
    <property type="entry name" value="OMPA_2"/>
    <property type="match status" value="1"/>
</dbReference>
<accession>A0A098SB94</accession>
<dbReference type="Pfam" id="PF13488">
    <property type="entry name" value="Gly-zipper_Omp"/>
    <property type="match status" value="1"/>
</dbReference>
<evidence type="ECO:0000313" key="8">
    <source>
        <dbReference type="Proteomes" id="UP000029736"/>
    </source>
</evidence>
<dbReference type="GO" id="GO:0009279">
    <property type="term" value="C:cell outer membrane"/>
    <property type="evidence" value="ECO:0007669"/>
    <property type="project" value="UniProtKB-SubCell"/>
</dbReference>
<evidence type="ECO:0000256" key="4">
    <source>
        <dbReference type="PROSITE-ProRule" id="PRU00473"/>
    </source>
</evidence>
<name>A0A098SB94_9BACT</name>
<evidence type="ECO:0000259" key="6">
    <source>
        <dbReference type="PROSITE" id="PS51123"/>
    </source>
</evidence>
<keyword evidence="3" id="KW-0998">Cell outer membrane</keyword>
<dbReference type="SUPFAM" id="SSF103088">
    <property type="entry name" value="OmpA-like"/>
    <property type="match status" value="1"/>
</dbReference>
<comment type="caution">
    <text evidence="7">The sequence shown here is derived from an EMBL/GenBank/DDBJ whole genome shotgun (WGS) entry which is preliminary data.</text>
</comment>
<dbReference type="EMBL" id="JPOS01000013">
    <property type="protein sequence ID" value="KGE88923.1"/>
    <property type="molecule type" value="Genomic_DNA"/>
</dbReference>
<dbReference type="InterPro" id="IPR036737">
    <property type="entry name" value="OmpA-like_sf"/>
</dbReference>
<keyword evidence="8" id="KW-1185">Reference proteome</keyword>
<evidence type="ECO:0000256" key="5">
    <source>
        <dbReference type="SAM" id="SignalP"/>
    </source>
</evidence>
<dbReference type="OrthoDB" id="9782229at2"/>
<protein>
    <submittedName>
        <fullName evidence="7">Membrane protein</fullName>
    </submittedName>
</protein>
<keyword evidence="2 4" id="KW-0472">Membrane</keyword>
<dbReference type="Gene3D" id="3.30.1330.60">
    <property type="entry name" value="OmpA-like domain"/>
    <property type="match status" value="1"/>
</dbReference>
<feature type="domain" description="OmpA-like" evidence="6">
    <location>
        <begin position="94"/>
        <end position="211"/>
    </location>
</feature>